<feature type="transmembrane region" description="Helical" evidence="2">
    <location>
        <begin position="240"/>
        <end position="259"/>
    </location>
</feature>
<sequence>MLIEGISLSASHKNQWVLYTPDGRHLLLNQASAALIRLLQENQDLENATTAFNQQFKVNLSTADFNQLIQHKLAGYGILTTDANLPKRKTSPYLSLKIPFFSPAIAGILSSPFRPLFKPTVFRALFGLLMVVMIGGLVYYSQAAPTWANINWLLVACLVYPAALIHELGHIAACRAAGISHGSIGFGFYLIFPVLYADVSHVWQASKKQRIIVNLAGVTNELLYATCLLAIYYFTTSPSFLLAFYLILLKVLFELNPFARMDGYWLFSDITNTPNLLAKANGRIKEVFTYLFVPSKRNHISFNRTENWLLLYGTMNVLFILVYAGIMLNREADLIVNFPKIVIDLLLKTVQLEVTFDVLKKEYLFVFIFYWLVGSFLYKLIKKLYLASFKLSRTT</sequence>
<evidence type="ECO:0000256" key="1">
    <source>
        <dbReference type="SAM" id="Coils"/>
    </source>
</evidence>
<keyword evidence="1" id="KW-0175">Coiled coil</keyword>
<feature type="transmembrane region" description="Helical" evidence="2">
    <location>
        <begin position="152"/>
        <end position="173"/>
    </location>
</feature>
<evidence type="ECO:0000256" key="2">
    <source>
        <dbReference type="SAM" id="Phobius"/>
    </source>
</evidence>
<protein>
    <recommendedName>
        <fullName evidence="5">Peptide zinc metalloprotease protein</fullName>
    </recommendedName>
</protein>
<keyword evidence="4" id="KW-1185">Reference proteome</keyword>
<gene>
    <name evidence="3" type="ORF">GCM10023231_12780</name>
</gene>
<evidence type="ECO:0000313" key="4">
    <source>
        <dbReference type="Proteomes" id="UP001501411"/>
    </source>
</evidence>
<proteinExistence type="predicted"/>
<keyword evidence="2" id="KW-0472">Membrane</keyword>
<feature type="transmembrane region" description="Helical" evidence="2">
    <location>
        <begin position="363"/>
        <end position="381"/>
    </location>
</feature>
<feature type="transmembrane region" description="Helical" evidence="2">
    <location>
        <begin position="120"/>
        <end position="140"/>
    </location>
</feature>
<evidence type="ECO:0008006" key="5">
    <source>
        <dbReference type="Google" id="ProtNLM"/>
    </source>
</evidence>
<keyword evidence="2" id="KW-0812">Transmembrane</keyword>
<dbReference type="EMBL" id="BAABIQ010000006">
    <property type="protein sequence ID" value="GAA4786290.1"/>
    <property type="molecule type" value="Genomic_DNA"/>
</dbReference>
<evidence type="ECO:0000313" key="3">
    <source>
        <dbReference type="EMBL" id="GAA4786290.1"/>
    </source>
</evidence>
<dbReference type="Proteomes" id="UP001501411">
    <property type="component" value="Unassembled WGS sequence"/>
</dbReference>
<feature type="transmembrane region" description="Helical" evidence="2">
    <location>
        <begin position="179"/>
        <end position="199"/>
    </location>
</feature>
<feature type="transmembrane region" description="Helical" evidence="2">
    <location>
        <begin position="309"/>
        <end position="328"/>
    </location>
</feature>
<organism evidence="3 4">
    <name type="scientific">Olivibacter ginsenosidimutans</name>
    <dbReference type="NCBI Taxonomy" id="1176537"/>
    <lineage>
        <taxon>Bacteria</taxon>
        <taxon>Pseudomonadati</taxon>
        <taxon>Bacteroidota</taxon>
        <taxon>Sphingobacteriia</taxon>
        <taxon>Sphingobacteriales</taxon>
        <taxon>Sphingobacteriaceae</taxon>
        <taxon>Olivibacter</taxon>
    </lineage>
</organism>
<accession>A0ABP9AW98</accession>
<dbReference type="RefSeq" id="WP_345230917.1">
    <property type="nucleotide sequence ID" value="NZ_BAABIQ010000006.1"/>
</dbReference>
<feature type="coiled-coil region" evidence="1">
    <location>
        <begin position="28"/>
        <end position="55"/>
    </location>
</feature>
<reference evidence="4" key="1">
    <citation type="journal article" date="2019" name="Int. J. Syst. Evol. Microbiol.">
        <title>The Global Catalogue of Microorganisms (GCM) 10K type strain sequencing project: providing services to taxonomists for standard genome sequencing and annotation.</title>
        <authorList>
            <consortium name="The Broad Institute Genomics Platform"/>
            <consortium name="The Broad Institute Genome Sequencing Center for Infectious Disease"/>
            <person name="Wu L."/>
            <person name="Ma J."/>
        </authorList>
    </citation>
    <scope>NUCLEOTIDE SEQUENCE [LARGE SCALE GENOMIC DNA]</scope>
    <source>
        <strain evidence="4">JCM 18200</strain>
    </source>
</reference>
<feature type="transmembrane region" description="Helical" evidence="2">
    <location>
        <begin position="211"/>
        <end position="234"/>
    </location>
</feature>
<keyword evidence="2" id="KW-1133">Transmembrane helix</keyword>
<name>A0ABP9AW98_9SPHI</name>
<comment type="caution">
    <text evidence="3">The sequence shown here is derived from an EMBL/GenBank/DDBJ whole genome shotgun (WGS) entry which is preliminary data.</text>
</comment>